<dbReference type="PANTHER" id="PTHR48100:SF59">
    <property type="entry name" value="ADENOSYLCOBALAMIN_ALPHA-RIBAZOLE PHOSPHATASE"/>
    <property type="match status" value="1"/>
</dbReference>
<dbReference type="InterPro" id="IPR029033">
    <property type="entry name" value="His_PPase_superfam"/>
</dbReference>
<dbReference type="SUPFAM" id="SSF53254">
    <property type="entry name" value="Phosphoglycerate mutase-like"/>
    <property type="match status" value="1"/>
</dbReference>
<feature type="binding site" evidence="2">
    <location>
        <position position="58"/>
    </location>
    <ligand>
        <name>substrate</name>
    </ligand>
</feature>
<dbReference type="InterPro" id="IPR050275">
    <property type="entry name" value="PGM_Phosphatase"/>
</dbReference>
<protein>
    <submittedName>
        <fullName evidence="3">Histidine phosphatase family protein</fullName>
    </submittedName>
</protein>
<dbReference type="GO" id="GO:0005737">
    <property type="term" value="C:cytoplasm"/>
    <property type="evidence" value="ECO:0007669"/>
    <property type="project" value="TreeGrafter"/>
</dbReference>
<dbReference type="InterPro" id="IPR013078">
    <property type="entry name" value="His_Pase_superF_clade-1"/>
</dbReference>
<feature type="active site" description="Proton donor/acceptor" evidence="1">
    <location>
        <position position="83"/>
    </location>
</feature>
<feature type="binding site" evidence="2">
    <location>
        <begin position="8"/>
        <end position="15"/>
    </location>
    <ligand>
        <name>substrate</name>
    </ligand>
</feature>
<feature type="active site" description="Tele-phosphohistidine intermediate" evidence="1">
    <location>
        <position position="9"/>
    </location>
</feature>
<reference evidence="3 4" key="1">
    <citation type="submission" date="2021-01" db="EMBL/GenBank/DDBJ databases">
        <title>FDA dAtabase for Regulatory Grade micrObial Sequences (FDA-ARGOS): Supporting development and validation of Infectious Disease Dx tests.</title>
        <authorList>
            <person name="Nelson B."/>
            <person name="Plummer A."/>
            <person name="Tallon L."/>
            <person name="Sadzewicz L."/>
            <person name="Zhao X."/>
            <person name="Boylan J."/>
            <person name="Ott S."/>
            <person name="Bowen H."/>
            <person name="Vavikolanu K."/>
            <person name="Mehta A."/>
            <person name="Aluvathingal J."/>
            <person name="Nadendla S."/>
            <person name="Myers T."/>
            <person name="Yan Y."/>
            <person name="Sichtig H."/>
        </authorList>
    </citation>
    <scope>NUCLEOTIDE SEQUENCE [LARGE SCALE GENOMIC DNA]</scope>
    <source>
        <strain evidence="3 4">FDAARGOS_1161</strain>
    </source>
</reference>
<evidence type="ECO:0000313" key="4">
    <source>
        <dbReference type="Proteomes" id="UP000595254"/>
    </source>
</evidence>
<dbReference type="SMART" id="SM00855">
    <property type="entry name" value="PGAM"/>
    <property type="match status" value="1"/>
</dbReference>
<name>A0A974NRN6_PERPY</name>
<feature type="binding site" evidence="2">
    <location>
        <begin position="83"/>
        <end position="86"/>
    </location>
    <ligand>
        <name>substrate</name>
    </ligand>
</feature>
<accession>A0A974NRN6</accession>
<dbReference type="Gene3D" id="3.40.50.1240">
    <property type="entry name" value="Phosphoglycerate mutase-like"/>
    <property type="match status" value="1"/>
</dbReference>
<gene>
    <name evidence="3" type="ORF">I6J18_04125</name>
</gene>
<sequence length="190" mass="21626">MTTICLVRHGETDWNACGRLQGKTDIPLNDNGRTQANQCGMYLAKSDWDVIISSPLKRAVETAEIISSYIVQPTILTMVEFIERDYGDAEGMTFAEKRMAYPDKQYPNKEKRELFDNRIMDGLCKIQEAYKNKRVILVAHGAVIKALLNGLSSGIIETNHTRLQNACLSKIEFQFNSWNIHEFNQTAHLL</sequence>
<evidence type="ECO:0000256" key="2">
    <source>
        <dbReference type="PIRSR" id="PIRSR613078-2"/>
    </source>
</evidence>
<organism evidence="3 4">
    <name type="scientific">Peribacillus psychrosaccharolyticus</name>
    <name type="common">Bacillus psychrosaccharolyticus</name>
    <dbReference type="NCBI Taxonomy" id="1407"/>
    <lineage>
        <taxon>Bacteria</taxon>
        <taxon>Bacillati</taxon>
        <taxon>Bacillota</taxon>
        <taxon>Bacilli</taxon>
        <taxon>Bacillales</taxon>
        <taxon>Bacillaceae</taxon>
        <taxon>Peribacillus</taxon>
    </lineage>
</organism>
<dbReference type="PANTHER" id="PTHR48100">
    <property type="entry name" value="BROAD-SPECIFICITY PHOSPHATASE YOR283W-RELATED"/>
    <property type="match status" value="1"/>
</dbReference>
<dbReference type="InterPro" id="IPR001345">
    <property type="entry name" value="PG/BPGM_mutase_AS"/>
</dbReference>
<keyword evidence="4" id="KW-1185">Reference proteome</keyword>
<dbReference type="AlphaFoldDB" id="A0A974NRN6"/>
<dbReference type="PROSITE" id="PS00175">
    <property type="entry name" value="PG_MUTASE"/>
    <property type="match status" value="1"/>
</dbReference>
<evidence type="ECO:0000313" key="3">
    <source>
        <dbReference type="EMBL" id="QQT02528.1"/>
    </source>
</evidence>
<proteinExistence type="predicted"/>
<evidence type="ECO:0000256" key="1">
    <source>
        <dbReference type="PIRSR" id="PIRSR613078-1"/>
    </source>
</evidence>
<dbReference type="RefSeq" id="WP_040375608.1">
    <property type="nucleotide sequence ID" value="NZ_CP068053.1"/>
</dbReference>
<dbReference type="KEGG" id="ppsr:I6J18_04125"/>
<dbReference type="Pfam" id="PF00300">
    <property type="entry name" value="His_Phos_1"/>
    <property type="match status" value="1"/>
</dbReference>
<dbReference type="EMBL" id="CP068053">
    <property type="protein sequence ID" value="QQT02528.1"/>
    <property type="molecule type" value="Genomic_DNA"/>
</dbReference>
<dbReference type="Proteomes" id="UP000595254">
    <property type="component" value="Chromosome"/>
</dbReference>
<dbReference type="CDD" id="cd07067">
    <property type="entry name" value="HP_PGM_like"/>
    <property type="match status" value="1"/>
</dbReference>
<dbReference type="GO" id="GO:0016791">
    <property type="term" value="F:phosphatase activity"/>
    <property type="evidence" value="ECO:0007669"/>
    <property type="project" value="TreeGrafter"/>
</dbReference>